<feature type="compositionally biased region" description="Low complexity" evidence="1">
    <location>
        <begin position="166"/>
        <end position="198"/>
    </location>
</feature>
<protein>
    <submittedName>
        <fullName evidence="2">Uncharacterized protein</fullName>
    </submittedName>
</protein>
<dbReference type="AlphaFoldDB" id="A0A5M9M8V6"/>
<evidence type="ECO:0000256" key="1">
    <source>
        <dbReference type="SAM" id="MobiDB-lite"/>
    </source>
</evidence>
<feature type="compositionally biased region" description="Basic and acidic residues" evidence="1">
    <location>
        <begin position="139"/>
        <end position="152"/>
    </location>
</feature>
<feature type="region of interest" description="Disordered" evidence="1">
    <location>
        <begin position="77"/>
        <end position="104"/>
    </location>
</feature>
<dbReference type="Proteomes" id="UP000324241">
    <property type="component" value="Unassembled WGS sequence"/>
</dbReference>
<dbReference type="EMBL" id="QUQM01000008">
    <property type="protein sequence ID" value="KAA8641920.1"/>
    <property type="molecule type" value="Genomic_DNA"/>
</dbReference>
<feature type="region of interest" description="Disordered" evidence="1">
    <location>
        <begin position="1"/>
        <end position="30"/>
    </location>
</feature>
<sequence>MAYPRSPFSTSSSASSPSLYPSSYSSVHSPPLLNTNLSSSSWSPSYRGTQDQLDSLIARHGHPTRVSLSSLEELTATCSTYNPPSPSSSSPVSETADSLDALTLSRTVSRPIPIPKPSHHVLDNDLPVTPLTGRFDKGYYFAHRDQSPDRFRDRHNRRRTSRRSPRSSSTRMRSDSSTFYSPVMSPSMSPSGRSSPQPTRARPQNTSKSAPTFHLGNLPRFHPAVYQPSTSSQNLPGQQHIYRTSSSRDPVWQYRELVEGPTISKAPSRPLSPSPSAPRLDPLRSPGPVTPLALEDANSYLMSGAPASSDIMASRDHKHSDPTPDVVERLIARENERTRQKAKKNTKSR</sequence>
<organism evidence="2 3">
    <name type="scientific">Aspergillus tanneri</name>
    <dbReference type="NCBI Taxonomy" id="1220188"/>
    <lineage>
        <taxon>Eukaryota</taxon>
        <taxon>Fungi</taxon>
        <taxon>Dikarya</taxon>
        <taxon>Ascomycota</taxon>
        <taxon>Pezizomycotina</taxon>
        <taxon>Eurotiomycetes</taxon>
        <taxon>Eurotiomycetidae</taxon>
        <taxon>Eurotiales</taxon>
        <taxon>Aspergillaceae</taxon>
        <taxon>Aspergillus</taxon>
        <taxon>Aspergillus subgen. Circumdati</taxon>
    </lineage>
</organism>
<accession>A0A5M9M8V6</accession>
<feature type="compositionally biased region" description="Basic residues" evidence="1">
    <location>
        <begin position="153"/>
        <end position="165"/>
    </location>
</feature>
<dbReference type="RefSeq" id="XP_033421282.1">
    <property type="nucleotide sequence ID" value="XM_033575427.1"/>
</dbReference>
<evidence type="ECO:0000313" key="2">
    <source>
        <dbReference type="EMBL" id="KAA8641920.1"/>
    </source>
</evidence>
<dbReference type="OrthoDB" id="5403157at2759"/>
<reference evidence="2 3" key="1">
    <citation type="submission" date="2019-08" db="EMBL/GenBank/DDBJ databases">
        <title>The genome sequence of a newly discovered highly antifungal drug resistant Aspergillus species, Aspergillus tanneri NIH 1004.</title>
        <authorList>
            <person name="Mounaud S."/>
            <person name="Singh I."/>
            <person name="Joardar V."/>
            <person name="Pakala S."/>
            <person name="Pakala S."/>
            <person name="Venepally P."/>
            <person name="Chung J.K."/>
            <person name="Losada L."/>
            <person name="Nierman W.C."/>
        </authorList>
    </citation>
    <scope>NUCLEOTIDE SEQUENCE [LARGE SCALE GENOMIC DNA]</scope>
    <source>
        <strain evidence="2 3">NIH1004</strain>
    </source>
</reference>
<name>A0A5M9M8V6_9EURO</name>
<gene>
    <name evidence="2" type="ORF">ATNIH1004_010859</name>
</gene>
<feature type="compositionally biased region" description="Basic and acidic residues" evidence="1">
    <location>
        <begin position="313"/>
        <end position="339"/>
    </location>
</feature>
<feature type="region of interest" description="Disordered" evidence="1">
    <location>
        <begin position="139"/>
        <end position="349"/>
    </location>
</feature>
<dbReference type="VEuPathDB" id="FungiDB:EYZ11_011783"/>
<comment type="caution">
    <text evidence="2">The sequence shown here is derived from an EMBL/GenBank/DDBJ whole genome shotgun (WGS) entry which is preliminary data.</text>
</comment>
<feature type="compositionally biased region" description="Basic residues" evidence="1">
    <location>
        <begin position="340"/>
        <end position="349"/>
    </location>
</feature>
<evidence type="ECO:0000313" key="3">
    <source>
        <dbReference type="Proteomes" id="UP000324241"/>
    </source>
</evidence>
<dbReference type="GeneID" id="54333560"/>
<proteinExistence type="predicted"/>
<feature type="compositionally biased region" description="Polar residues" evidence="1">
    <location>
        <begin position="227"/>
        <end position="248"/>
    </location>
</feature>
<feature type="compositionally biased region" description="Low complexity" evidence="1">
    <location>
        <begin position="277"/>
        <end position="286"/>
    </location>
</feature>